<dbReference type="PROSITE" id="PS50234">
    <property type="entry name" value="VWFA"/>
    <property type="match status" value="1"/>
</dbReference>
<dbReference type="InterPro" id="IPR002035">
    <property type="entry name" value="VWF_A"/>
</dbReference>
<dbReference type="AlphaFoldDB" id="A0A4R3L9U6"/>
<proteinExistence type="predicted"/>
<keyword evidence="1" id="KW-0732">Signal</keyword>
<dbReference type="InterPro" id="IPR036465">
    <property type="entry name" value="vWFA_dom_sf"/>
</dbReference>
<feature type="signal peptide" evidence="1">
    <location>
        <begin position="1"/>
        <end position="20"/>
    </location>
</feature>
<protein>
    <submittedName>
        <fullName evidence="3">D-amino-acid dehydrogenase/Ca-activated chloride channel family protein</fullName>
    </submittedName>
</protein>
<dbReference type="RefSeq" id="WP_131924777.1">
    <property type="nucleotide sequence ID" value="NZ_SMAG01000004.1"/>
</dbReference>
<dbReference type="SMART" id="SM00327">
    <property type="entry name" value="VWA"/>
    <property type="match status" value="1"/>
</dbReference>
<dbReference type="Proteomes" id="UP000294937">
    <property type="component" value="Unassembled WGS sequence"/>
</dbReference>
<dbReference type="PROSITE" id="PS51257">
    <property type="entry name" value="PROKAR_LIPOPROTEIN"/>
    <property type="match status" value="1"/>
</dbReference>
<keyword evidence="4" id="KW-1185">Reference proteome</keyword>
<sequence length="435" mass="48620">MKNRYLKMVIVLLLCTSLVACNGLFSSEENNAENSEPKPEVIPKAVNEFKPIMNQNPGKFSGGKYNEAAVKKELDTFPKNLSDEEYFDRLVYLFAENYQPPYATMQTIDPSIHVNETTPDGKVRIPNLEKFNVQIILDASGSMAGKVSGGQKMDLAKQAIQNFSKSIPKSANVSLRVYGHKGSGSDSDKNVSCQSNEVVYPMSPYHESNFNSALNRFKPMGWTPLASAIQAAKEDMQKHHGENVKNIIYVVSDGIETCGGDPVAAAKSLSQAGGKPVVNIIGFDVDDAGQKQLKEVANAANGQFKSVQSQEDLDNYLENEKNRIEREWRYWGAASRNKVSEIWSEKYKELGKAKDEVYRLEKREEKRIKKAIDYLAGSGIIKDKSGITSLVWDRHLCITSGNWDEFNRVSNLLGKERDAEKERIEKKEEEGASKL</sequence>
<organism evidence="3 4">
    <name type="scientific">Hazenella coriacea</name>
    <dbReference type="NCBI Taxonomy" id="1179467"/>
    <lineage>
        <taxon>Bacteria</taxon>
        <taxon>Bacillati</taxon>
        <taxon>Bacillota</taxon>
        <taxon>Bacilli</taxon>
        <taxon>Bacillales</taxon>
        <taxon>Thermoactinomycetaceae</taxon>
        <taxon>Hazenella</taxon>
    </lineage>
</organism>
<dbReference type="Pfam" id="PF00092">
    <property type="entry name" value="VWA"/>
    <property type="match status" value="1"/>
</dbReference>
<comment type="caution">
    <text evidence="3">The sequence shown here is derived from an EMBL/GenBank/DDBJ whole genome shotgun (WGS) entry which is preliminary data.</text>
</comment>
<evidence type="ECO:0000256" key="1">
    <source>
        <dbReference type="SAM" id="SignalP"/>
    </source>
</evidence>
<accession>A0A4R3L9U6</accession>
<feature type="chain" id="PRO_5038895497" evidence="1">
    <location>
        <begin position="21"/>
        <end position="435"/>
    </location>
</feature>
<feature type="domain" description="VWFA" evidence="2">
    <location>
        <begin position="132"/>
        <end position="324"/>
    </location>
</feature>
<reference evidence="3 4" key="1">
    <citation type="submission" date="2019-03" db="EMBL/GenBank/DDBJ databases">
        <title>Genomic Encyclopedia of Type Strains, Phase IV (KMG-IV): sequencing the most valuable type-strain genomes for metagenomic binning, comparative biology and taxonomic classification.</title>
        <authorList>
            <person name="Goeker M."/>
        </authorList>
    </citation>
    <scope>NUCLEOTIDE SEQUENCE [LARGE SCALE GENOMIC DNA]</scope>
    <source>
        <strain evidence="3 4">DSM 45707</strain>
    </source>
</reference>
<gene>
    <name evidence="3" type="ORF">EDD58_104125</name>
</gene>
<evidence type="ECO:0000313" key="4">
    <source>
        <dbReference type="Proteomes" id="UP000294937"/>
    </source>
</evidence>
<evidence type="ECO:0000259" key="2">
    <source>
        <dbReference type="PROSITE" id="PS50234"/>
    </source>
</evidence>
<dbReference type="EMBL" id="SMAG01000004">
    <property type="protein sequence ID" value="TCS94256.1"/>
    <property type="molecule type" value="Genomic_DNA"/>
</dbReference>
<dbReference type="SUPFAM" id="SSF53300">
    <property type="entry name" value="vWA-like"/>
    <property type="match status" value="1"/>
</dbReference>
<name>A0A4R3L9U6_9BACL</name>
<dbReference type="Gene3D" id="3.40.50.410">
    <property type="entry name" value="von Willebrand factor, type A domain"/>
    <property type="match status" value="2"/>
</dbReference>
<evidence type="ECO:0000313" key="3">
    <source>
        <dbReference type="EMBL" id="TCS94256.1"/>
    </source>
</evidence>
<dbReference type="OrthoDB" id="9783818at2"/>